<sequence length="163" mass="17772">MAKAYRICTILLRLMAMAAVIAAAVVMATSHETTTYFNLTLKADFTQTPSFKFFLIANCIAALYSLLALFASSTFIPPRWVMVFDVMMAMLLTAAMAAALAIAQVGKKGNQHAGWLPICDQVPKYCNHVMGALISGFVGLLFYTIIVFYTISTELNPLLSGNK</sequence>
<evidence type="ECO:0000256" key="4">
    <source>
        <dbReference type="ARBA" id="ARBA00022475"/>
    </source>
</evidence>
<feature type="transmembrane region" description="Helical" evidence="8">
    <location>
        <begin position="83"/>
        <end position="106"/>
    </location>
</feature>
<dbReference type="PANTHER" id="PTHR36488:SF8">
    <property type="entry name" value="CASP-LIKE PROTEIN 1U1"/>
    <property type="match status" value="1"/>
</dbReference>
<evidence type="ECO:0000313" key="10">
    <source>
        <dbReference type="EMBL" id="KAH0448928.1"/>
    </source>
</evidence>
<dbReference type="AlphaFoldDB" id="A0AAV7FZX1"/>
<feature type="transmembrane region" description="Helical" evidence="8">
    <location>
        <begin position="130"/>
        <end position="151"/>
    </location>
</feature>
<evidence type="ECO:0000256" key="6">
    <source>
        <dbReference type="ARBA" id="ARBA00022989"/>
    </source>
</evidence>
<evidence type="ECO:0000256" key="1">
    <source>
        <dbReference type="ARBA" id="ARBA00004651"/>
    </source>
</evidence>
<protein>
    <recommendedName>
        <fullName evidence="8">CASP-like protein</fullName>
    </recommendedName>
</protein>
<dbReference type="GO" id="GO:0005886">
    <property type="term" value="C:plasma membrane"/>
    <property type="evidence" value="ECO:0007669"/>
    <property type="project" value="UniProtKB-SubCell"/>
</dbReference>
<comment type="caution">
    <text evidence="10">The sequence shown here is derived from an EMBL/GenBank/DDBJ whole genome shotgun (WGS) entry which is preliminary data.</text>
</comment>
<gene>
    <name evidence="10" type="ORF">IEQ34_022728</name>
</gene>
<dbReference type="NCBIfam" id="TIGR01569">
    <property type="entry name" value="A_tha_TIGR01569"/>
    <property type="match status" value="1"/>
</dbReference>
<comment type="subcellular location">
    <subcellularLocation>
        <location evidence="1 8">Cell membrane</location>
        <topology evidence="1 8">Multi-pass membrane protein</topology>
    </subcellularLocation>
</comment>
<dbReference type="Pfam" id="PF04535">
    <property type="entry name" value="CASP_dom"/>
    <property type="match status" value="1"/>
</dbReference>
<comment type="subunit">
    <text evidence="3 8">Homodimer and heterodimers.</text>
</comment>
<keyword evidence="4 8" id="KW-1003">Cell membrane</keyword>
<dbReference type="EMBL" id="JAGFBR010000019">
    <property type="protein sequence ID" value="KAH0448928.1"/>
    <property type="molecule type" value="Genomic_DNA"/>
</dbReference>
<proteinExistence type="inferred from homology"/>
<dbReference type="PANTHER" id="PTHR36488">
    <property type="entry name" value="CASP-LIKE PROTEIN 1U1"/>
    <property type="match status" value="1"/>
</dbReference>
<reference evidence="10 11" key="1">
    <citation type="journal article" date="2021" name="Hortic Res">
        <title>Chromosome-scale assembly of the Dendrobium chrysotoxum genome enhances the understanding of orchid evolution.</title>
        <authorList>
            <person name="Zhang Y."/>
            <person name="Zhang G.Q."/>
            <person name="Zhang D."/>
            <person name="Liu X.D."/>
            <person name="Xu X.Y."/>
            <person name="Sun W.H."/>
            <person name="Yu X."/>
            <person name="Zhu X."/>
            <person name="Wang Z.W."/>
            <person name="Zhao X."/>
            <person name="Zhong W.Y."/>
            <person name="Chen H."/>
            <person name="Yin W.L."/>
            <person name="Huang T."/>
            <person name="Niu S.C."/>
            <person name="Liu Z.J."/>
        </authorList>
    </citation>
    <scope>NUCLEOTIDE SEQUENCE [LARGE SCALE GENOMIC DNA]</scope>
    <source>
        <strain evidence="10">Lindl</strain>
    </source>
</reference>
<comment type="similarity">
    <text evidence="2 8">Belongs to the Casparian strip membrane proteins (CASP) family.</text>
</comment>
<name>A0AAV7FZX1_DENCH</name>
<evidence type="ECO:0000256" key="7">
    <source>
        <dbReference type="ARBA" id="ARBA00023136"/>
    </source>
</evidence>
<feature type="domain" description="Casparian strip membrane protein" evidence="9">
    <location>
        <begin position="4"/>
        <end position="141"/>
    </location>
</feature>
<evidence type="ECO:0000313" key="11">
    <source>
        <dbReference type="Proteomes" id="UP000775213"/>
    </source>
</evidence>
<evidence type="ECO:0000256" key="5">
    <source>
        <dbReference type="ARBA" id="ARBA00022692"/>
    </source>
</evidence>
<keyword evidence="6 8" id="KW-1133">Transmembrane helix</keyword>
<dbReference type="InterPro" id="IPR006702">
    <property type="entry name" value="CASP_dom"/>
</dbReference>
<keyword evidence="5 8" id="KW-0812">Transmembrane</keyword>
<dbReference type="InterPro" id="IPR006459">
    <property type="entry name" value="CASP/CASPL"/>
</dbReference>
<evidence type="ECO:0000256" key="3">
    <source>
        <dbReference type="ARBA" id="ARBA00011489"/>
    </source>
</evidence>
<keyword evidence="7 8" id="KW-0472">Membrane</keyword>
<dbReference type="Proteomes" id="UP000775213">
    <property type="component" value="Unassembled WGS sequence"/>
</dbReference>
<feature type="transmembrane region" description="Helical" evidence="8">
    <location>
        <begin position="51"/>
        <end position="71"/>
    </location>
</feature>
<accession>A0AAV7FZX1</accession>
<keyword evidence="11" id="KW-1185">Reference proteome</keyword>
<dbReference type="InterPro" id="IPR044173">
    <property type="entry name" value="CASPL"/>
</dbReference>
<feature type="transmembrane region" description="Helical" evidence="8">
    <location>
        <begin position="12"/>
        <end position="31"/>
    </location>
</feature>
<evidence type="ECO:0000256" key="2">
    <source>
        <dbReference type="ARBA" id="ARBA00007651"/>
    </source>
</evidence>
<evidence type="ECO:0000256" key="8">
    <source>
        <dbReference type="RuleBase" id="RU361233"/>
    </source>
</evidence>
<organism evidence="10 11">
    <name type="scientific">Dendrobium chrysotoxum</name>
    <name type="common">Orchid</name>
    <dbReference type="NCBI Taxonomy" id="161865"/>
    <lineage>
        <taxon>Eukaryota</taxon>
        <taxon>Viridiplantae</taxon>
        <taxon>Streptophyta</taxon>
        <taxon>Embryophyta</taxon>
        <taxon>Tracheophyta</taxon>
        <taxon>Spermatophyta</taxon>
        <taxon>Magnoliopsida</taxon>
        <taxon>Liliopsida</taxon>
        <taxon>Asparagales</taxon>
        <taxon>Orchidaceae</taxon>
        <taxon>Epidendroideae</taxon>
        <taxon>Malaxideae</taxon>
        <taxon>Dendrobiinae</taxon>
        <taxon>Dendrobium</taxon>
    </lineage>
</organism>
<evidence type="ECO:0000259" key="9">
    <source>
        <dbReference type="Pfam" id="PF04535"/>
    </source>
</evidence>